<comment type="similarity">
    <text evidence="2 6">Belongs to the CSM3 family.</text>
</comment>
<keyword evidence="5 6" id="KW-0131">Cell cycle</keyword>
<organism evidence="9 10">
    <name type="scientific">Pythium oligandrum</name>
    <name type="common">Mycoparasitic fungus</name>
    <dbReference type="NCBI Taxonomy" id="41045"/>
    <lineage>
        <taxon>Eukaryota</taxon>
        <taxon>Sar</taxon>
        <taxon>Stramenopiles</taxon>
        <taxon>Oomycota</taxon>
        <taxon>Peronosporomycetes</taxon>
        <taxon>Pythiales</taxon>
        <taxon>Pythiaceae</taxon>
        <taxon>Pythium</taxon>
    </lineage>
</organism>
<evidence type="ECO:0000313" key="9">
    <source>
        <dbReference type="EMBL" id="TMW57937.1"/>
    </source>
</evidence>
<comment type="subcellular location">
    <subcellularLocation>
        <location evidence="1 6">Nucleus</location>
    </subcellularLocation>
</comment>
<dbReference type="GO" id="GO:0031298">
    <property type="term" value="C:replication fork protection complex"/>
    <property type="evidence" value="ECO:0007669"/>
    <property type="project" value="TreeGrafter"/>
</dbReference>
<comment type="function">
    <text evidence="6">Plays an important role in the control of DNA replication and the maintenance of replication fork stability.</text>
</comment>
<dbReference type="PANTHER" id="PTHR13220:SF11">
    <property type="entry name" value="TIMELESS-INTERACTING PROTEIN"/>
    <property type="match status" value="1"/>
</dbReference>
<dbReference type="GO" id="GO:0000076">
    <property type="term" value="P:DNA replication checkpoint signaling"/>
    <property type="evidence" value="ECO:0007669"/>
    <property type="project" value="UniProtKB-UniRule"/>
</dbReference>
<dbReference type="InterPro" id="IPR012923">
    <property type="entry name" value="Csm3"/>
</dbReference>
<dbReference type="EMBL" id="SPLM01000113">
    <property type="protein sequence ID" value="TMW57937.1"/>
    <property type="molecule type" value="Genomic_DNA"/>
</dbReference>
<feature type="compositionally biased region" description="Basic and acidic residues" evidence="7">
    <location>
        <begin position="130"/>
        <end position="160"/>
    </location>
</feature>
<reference evidence="9" key="1">
    <citation type="submission" date="2019-03" db="EMBL/GenBank/DDBJ databases">
        <title>Long read genome sequence of the mycoparasitic Pythium oligandrum ATCC 38472 isolated from sugarbeet rhizosphere.</title>
        <authorList>
            <person name="Gaulin E."/>
        </authorList>
    </citation>
    <scope>NUCLEOTIDE SEQUENCE</scope>
    <source>
        <strain evidence="9">ATCC 38472_TT</strain>
    </source>
</reference>
<evidence type="ECO:0000256" key="1">
    <source>
        <dbReference type="ARBA" id="ARBA00004123"/>
    </source>
</evidence>
<evidence type="ECO:0000256" key="2">
    <source>
        <dbReference type="ARBA" id="ARBA00006075"/>
    </source>
</evidence>
<evidence type="ECO:0000256" key="5">
    <source>
        <dbReference type="ARBA" id="ARBA00023306"/>
    </source>
</evidence>
<protein>
    <recommendedName>
        <fullName evidence="8">Chromosome segregation in meiosis protein 3 domain-containing protein</fullName>
    </recommendedName>
</protein>
<keyword evidence="3 6" id="KW-0227">DNA damage</keyword>
<dbReference type="PANTHER" id="PTHR13220">
    <property type="entry name" value="TIMELESS INTERACTING-RELATED"/>
    <property type="match status" value="1"/>
</dbReference>
<feature type="compositionally biased region" description="Low complexity" evidence="7">
    <location>
        <begin position="33"/>
        <end position="43"/>
    </location>
</feature>
<keyword evidence="4 6" id="KW-0539">Nucleus</keyword>
<evidence type="ECO:0000256" key="6">
    <source>
        <dbReference type="RuleBase" id="RU366049"/>
    </source>
</evidence>
<accession>A0A8K1C7G0</accession>
<feature type="domain" description="Chromosome segregation in meiosis protein 3" evidence="8">
    <location>
        <begin position="52"/>
        <end position="134"/>
    </location>
</feature>
<evidence type="ECO:0000259" key="8">
    <source>
        <dbReference type="Pfam" id="PF07962"/>
    </source>
</evidence>
<evidence type="ECO:0000313" key="10">
    <source>
        <dbReference type="Proteomes" id="UP000794436"/>
    </source>
</evidence>
<dbReference type="GO" id="GO:0043111">
    <property type="term" value="P:replication fork arrest"/>
    <property type="evidence" value="ECO:0007669"/>
    <property type="project" value="TreeGrafter"/>
</dbReference>
<keyword evidence="10" id="KW-1185">Reference proteome</keyword>
<feature type="compositionally biased region" description="Acidic residues" evidence="7">
    <location>
        <begin position="181"/>
        <end position="192"/>
    </location>
</feature>
<proteinExistence type="inferred from homology"/>
<name>A0A8K1C7G0_PYTOL</name>
<dbReference type="Pfam" id="PF07962">
    <property type="entry name" value="Swi3"/>
    <property type="match status" value="1"/>
</dbReference>
<gene>
    <name evidence="9" type="ORF">Poli38472_013411</name>
</gene>
<dbReference type="AlphaFoldDB" id="A0A8K1C7G0"/>
<feature type="region of interest" description="Disordered" evidence="7">
    <location>
        <begin position="1"/>
        <end position="50"/>
    </location>
</feature>
<dbReference type="GO" id="GO:0006974">
    <property type="term" value="P:DNA damage response"/>
    <property type="evidence" value="ECO:0007669"/>
    <property type="project" value="UniProtKB-KW"/>
</dbReference>
<dbReference type="GO" id="GO:0031297">
    <property type="term" value="P:replication fork processing"/>
    <property type="evidence" value="ECO:0007669"/>
    <property type="project" value="UniProtKB-UniRule"/>
</dbReference>
<comment type="caution">
    <text evidence="9">The sequence shown here is derived from an EMBL/GenBank/DDBJ whole genome shotgun (WGS) entry which is preliminary data.</text>
</comment>
<dbReference type="OrthoDB" id="437078at2759"/>
<evidence type="ECO:0000256" key="3">
    <source>
        <dbReference type="ARBA" id="ARBA00022763"/>
    </source>
</evidence>
<evidence type="ECO:0000256" key="7">
    <source>
        <dbReference type="SAM" id="MobiDB-lite"/>
    </source>
</evidence>
<feature type="compositionally biased region" description="Acidic residues" evidence="7">
    <location>
        <begin position="161"/>
        <end position="173"/>
    </location>
</feature>
<feature type="region of interest" description="Disordered" evidence="7">
    <location>
        <begin position="128"/>
        <end position="192"/>
    </location>
</feature>
<dbReference type="InterPro" id="IPR040038">
    <property type="entry name" value="TIPIN/Csm3/Swi3"/>
</dbReference>
<evidence type="ECO:0000256" key="4">
    <source>
        <dbReference type="ARBA" id="ARBA00023242"/>
    </source>
</evidence>
<feature type="compositionally biased region" description="Basic and acidic residues" evidence="7">
    <location>
        <begin position="12"/>
        <end position="21"/>
    </location>
</feature>
<sequence>MATRGWEGEGEIAARRERQRADDEEPVADGQADDAQTATAKPTPTKRKRNVLAESHLLSAEGFKKIHRTFPYQVSGGVAAGQEAKALSSLVKMYKQWAYDLYPGLNFEDFIDRTETLGKSTGVQGLMSDLRTKEMRRAHGLPEEPATRADDDDDNRSRNGEDDDDVPAPDPEESGFATRNDDDDDSEEEFML</sequence>
<dbReference type="Proteomes" id="UP000794436">
    <property type="component" value="Unassembled WGS sequence"/>
</dbReference>
<dbReference type="GO" id="GO:0003677">
    <property type="term" value="F:DNA binding"/>
    <property type="evidence" value="ECO:0007669"/>
    <property type="project" value="TreeGrafter"/>
</dbReference>